<evidence type="ECO:0000259" key="1">
    <source>
        <dbReference type="PROSITE" id="PS51186"/>
    </source>
</evidence>
<dbReference type="EC" id="2.3.1.202" evidence="2"/>
<keyword evidence="2" id="KW-0012">Acyltransferase</keyword>
<comment type="caution">
    <text evidence="2">The sequence shown here is derived from an EMBL/GenBank/DDBJ whole genome shotgun (WGS) entry which is preliminary data.</text>
</comment>
<dbReference type="PANTHER" id="PTHR43415">
    <property type="entry name" value="SPERMIDINE N(1)-ACETYLTRANSFERASE"/>
    <property type="match status" value="1"/>
</dbReference>
<protein>
    <submittedName>
        <fullName evidence="2">UDP-4-amino-4, 6-dideoxy-N-acetyl-beta-L-altrosamine N-acetyltransferase</fullName>
        <ecNumber evidence="2">2.3.1.202</ecNumber>
    </submittedName>
</protein>
<dbReference type="Proteomes" id="UP001597233">
    <property type="component" value="Unassembled WGS sequence"/>
</dbReference>
<dbReference type="InterPro" id="IPR000182">
    <property type="entry name" value="GNAT_dom"/>
</dbReference>
<feature type="domain" description="N-acetyltransferase" evidence="1">
    <location>
        <begin position="2"/>
        <end position="162"/>
    </location>
</feature>
<dbReference type="InterPro" id="IPR016181">
    <property type="entry name" value="Acyl_CoA_acyltransferase"/>
</dbReference>
<organism evidence="2 3">
    <name type="scientific">Paenibacillus wenxiniae</name>
    <dbReference type="NCBI Taxonomy" id="1636843"/>
    <lineage>
        <taxon>Bacteria</taxon>
        <taxon>Bacillati</taxon>
        <taxon>Bacillota</taxon>
        <taxon>Bacilli</taxon>
        <taxon>Bacillales</taxon>
        <taxon>Paenibacillaceae</taxon>
        <taxon>Paenibacillus</taxon>
    </lineage>
</organism>
<evidence type="ECO:0000313" key="3">
    <source>
        <dbReference type="Proteomes" id="UP001597233"/>
    </source>
</evidence>
<keyword evidence="2" id="KW-0808">Transferase</keyword>
<dbReference type="Pfam" id="PF13302">
    <property type="entry name" value="Acetyltransf_3"/>
    <property type="match status" value="1"/>
</dbReference>
<sequence>MFTFTPLGEQHLEQVLKWRTQPEVTRYMYSDVEYDMNRQQQWYAQIKDSSSEKYWIVELKGEAVGMISLNDLNVMHQRTSWGYYIGEEKARLYGGFVPLYLYNYVFNKLGFHKITAEVMAGNDNVIKLHRSHGYREVGIYYDHIYKYGEYHNVHVLELLKTDWASKQERYAKYTAKF</sequence>
<dbReference type="Gene3D" id="3.40.630.30">
    <property type="match status" value="1"/>
</dbReference>
<reference evidence="3" key="1">
    <citation type="journal article" date="2019" name="Int. J. Syst. Evol. Microbiol.">
        <title>The Global Catalogue of Microorganisms (GCM) 10K type strain sequencing project: providing services to taxonomists for standard genome sequencing and annotation.</title>
        <authorList>
            <consortium name="The Broad Institute Genomics Platform"/>
            <consortium name="The Broad Institute Genome Sequencing Center for Infectious Disease"/>
            <person name="Wu L."/>
            <person name="Ma J."/>
        </authorList>
    </citation>
    <scope>NUCLEOTIDE SEQUENCE [LARGE SCALE GENOMIC DNA]</scope>
    <source>
        <strain evidence="3">CCUG 54950</strain>
    </source>
</reference>
<dbReference type="InterPro" id="IPR020036">
    <property type="entry name" value="PseH"/>
</dbReference>
<dbReference type="SUPFAM" id="SSF55729">
    <property type="entry name" value="Acyl-CoA N-acyltransferases (Nat)"/>
    <property type="match status" value="1"/>
</dbReference>
<dbReference type="EMBL" id="JBHUEH010000013">
    <property type="protein sequence ID" value="MFD1885629.1"/>
    <property type="molecule type" value="Genomic_DNA"/>
</dbReference>
<evidence type="ECO:0000313" key="2">
    <source>
        <dbReference type="EMBL" id="MFD1885629.1"/>
    </source>
</evidence>
<dbReference type="PANTHER" id="PTHR43415:SF3">
    <property type="entry name" value="GNAT-FAMILY ACETYLTRANSFERASE"/>
    <property type="match status" value="1"/>
</dbReference>
<name>A0ABW4RIS3_9BACL</name>
<accession>A0ABW4RIS3</accession>
<dbReference type="RefSeq" id="WP_347326746.1">
    <property type="nucleotide sequence ID" value="NZ_JBCGUH010000015.1"/>
</dbReference>
<keyword evidence="3" id="KW-1185">Reference proteome</keyword>
<dbReference type="NCBIfam" id="TIGR03585">
    <property type="entry name" value="PseH"/>
    <property type="match status" value="1"/>
</dbReference>
<dbReference type="PROSITE" id="PS51186">
    <property type="entry name" value="GNAT"/>
    <property type="match status" value="1"/>
</dbReference>
<gene>
    <name evidence="2" type="primary">pseH</name>
    <name evidence="2" type="ORF">ACFSC9_08820</name>
</gene>
<proteinExistence type="predicted"/>
<dbReference type="GO" id="GO:0016746">
    <property type="term" value="F:acyltransferase activity"/>
    <property type="evidence" value="ECO:0007669"/>
    <property type="project" value="UniProtKB-KW"/>
</dbReference>